<proteinExistence type="inferred from homology"/>
<dbReference type="PANTHER" id="PTHR34979:SF1">
    <property type="entry name" value="INNER MEMBRANE PROTEIN YGAZ"/>
    <property type="match status" value="1"/>
</dbReference>
<dbReference type="InterPro" id="IPR011606">
    <property type="entry name" value="Brnchd-chn_aa_trnsp_permease"/>
</dbReference>
<feature type="transmembrane region" description="Helical" evidence="8">
    <location>
        <begin position="22"/>
        <end position="40"/>
    </location>
</feature>
<evidence type="ECO:0000256" key="2">
    <source>
        <dbReference type="ARBA" id="ARBA00010735"/>
    </source>
</evidence>
<keyword evidence="3" id="KW-0813">Transport</keyword>
<dbReference type="AlphaFoldDB" id="A0A5C4L6Y3"/>
<comment type="similarity">
    <text evidence="2">Belongs to the AzlC family.</text>
</comment>
<keyword evidence="6 8" id="KW-1133">Transmembrane helix</keyword>
<evidence type="ECO:0000256" key="8">
    <source>
        <dbReference type="SAM" id="Phobius"/>
    </source>
</evidence>
<reference evidence="9 10" key="1">
    <citation type="submission" date="2019-06" db="EMBL/GenBank/DDBJ databases">
        <title>Genome of Methylobacterium sp. 17Sr1-39.</title>
        <authorList>
            <person name="Seo T."/>
        </authorList>
    </citation>
    <scope>NUCLEOTIDE SEQUENCE [LARGE SCALE GENOMIC DNA]</scope>
    <source>
        <strain evidence="9 10">17Sr1-39</strain>
    </source>
</reference>
<sequence length="237" mass="24325">MRPSGMSAGTSRSEALEGVVDIAPAAIAAVPIGLLFGALAASKGLSIAEVALMSALVCAGGAQFAIIELWTYPLAIGTLVASTALINLRHILMGASLAPKTGAFRPWQRLLTFYALVDETWAFGERRATARPLTPAYFGAMGATLWINWVTCSTLGAAAGSLLGDPRSIGADFAFTALFIGIVAALWRGRSTAVPVIAAAVAGALCYRLVGSPWHVMAGAAAGIAGAALAWRPDEAR</sequence>
<evidence type="ECO:0000313" key="9">
    <source>
        <dbReference type="EMBL" id="TNC04550.1"/>
    </source>
</evidence>
<dbReference type="Proteomes" id="UP000305267">
    <property type="component" value="Unassembled WGS sequence"/>
</dbReference>
<feature type="transmembrane region" description="Helical" evidence="8">
    <location>
        <begin position="194"/>
        <end position="210"/>
    </location>
</feature>
<comment type="subcellular location">
    <subcellularLocation>
        <location evidence="1">Cell membrane</location>
        <topology evidence="1">Multi-pass membrane protein</topology>
    </subcellularLocation>
</comment>
<dbReference type="GO" id="GO:1903785">
    <property type="term" value="P:L-valine transmembrane transport"/>
    <property type="evidence" value="ECO:0007669"/>
    <property type="project" value="TreeGrafter"/>
</dbReference>
<dbReference type="PANTHER" id="PTHR34979">
    <property type="entry name" value="INNER MEMBRANE PROTEIN YGAZ"/>
    <property type="match status" value="1"/>
</dbReference>
<evidence type="ECO:0000256" key="1">
    <source>
        <dbReference type="ARBA" id="ARBA00004651"/>
    </source>
</evidence>
<evidence type="ECO:0000256" key="5">
    <source>
        <dbReference type="ARBA" id="ARBA00022692"/>
    </source>
</evidence>
<feature type="transmembrane region" description="Helical" evidence="8">
    <location>
        <begin position="136"/>
        <end position="163"/>
    </location>
</feature>
<dbReference type="Pfam" id="PF03591">
    <property type="entry name" value="AzlC"/>
    <property type="match status" value="1"/>
</dbReference>
<comment type="caution">
    <text evidence="9">The sequence shown here is derived from an EMBL/GenBank/DDBJ whole genome shotgun (WGS) entry which is preliminary data.</text>
</comment>
<feature type="transmembrane region" description="Helical" evidence="8">
    <location>
        <begin position="169"/>
        <end position="187"/>
    </location>
</feature>
<keyword evidence="5 8" id="KW-0812">Transmembrane</keyword>
<dbReference type="OrthoDB" id="9803444at2"/>
<feature type="transmembrane region" description="Helical" evidence="8">
    <location>
        <begin position="72"/>
        <end position="92"/>
    </location>
</feature>
<keyword evidence="4" id="KW-1003">Cell membrane</keyword>
<evidence type="ECO:0000256" key="3">
    <source>
        <dbReference type="ARBA" id="ARBA00022448"/>
    </source>
</evidence>
<feature type="transmembrane region" description="Helical" evidence="8">
    <location>
        <begin position="47"/>
        <end position="66"/>
    </location>
</feature>
<evidence type="ECO:0000256" key="4">
    <source>
        <dbReference type="ARBA" id="ARBA00022475"/>
    </source>
</evidence>
<protein>
    <submittedName>
        <fullName evidence="9">AzlC family ABC transporter permease</fullName>
    </submittedName>
</protein>
<evidence type="ECO:0000256" key="6">
    <source>
        <dbReference type="ARBA" id="ARBA00022989"/>
    </source>
</evidence>
<evidence type="ECO:0000256" key="7">
    <source>
        <dbReference type="ARBA" id="ARBA00023136"/>
    </source>
</evidence>
<dbReference type="RefSeq" id="WP_139040891.1">
    <property type="nucleotide sequence ID" value="NZ_VDDA01000078.1"/>
</dbReference>
<keyword evidence="10" id="KW-1185">Reference proteome</keyword>
<organism evidence="9 10">
    <name type="scientific">Methylobacterium terricola</name>
    <dbReference type="NCBI Taxonomy" id="2583531"/>
    <lineage>
        <taxon>Bacteria</taxon>
        <taxon>Pseudomonadati</taxon>
        <taxon>Pseudomonadota</taxon>
        <taxon>Alphaproteobacteria</taxon>
        <taxon>Hyphomicrobiales</taxon>
        <taxon>Methylobacteriaceae</taxon>
        <taxon>Methylobacterium</taxon>
    </lineage>
</organism>
<evidence type="ECO:0000313" key="10">
    <source>
        <dbReference type="Proteomes" id="UP000305267"/>
    </source>
</evidence>
<keyword evidence="7 8" id="KW-0472">Membrane</keyword>
<accession>A0A5C4L6Y3</accession>
<dbReference type="EMBL" id="VDDA01000078">
    <property type="protein sequence ID" value="TNC04550.1"/>
    <property type="molecule type" value="Genomic_DNA"/>
</dbReference>
<gene>
    <name evidence="9" type="ORF">FF100_36505</name>
</gene>
<name>A0A5C4L6Y3_9HYPH</name>
<dbReference type="GO" id="GO:0005886">
    <property type="term" value="C:plasma membrane"/>
    <property type="evidence" value="ECO:0007669"/>
    <property type="project" value="UniProtKB-SubCell"/>
</dbReference>